<keyword evidence="3" id="KW-1185">Reference proteome</keyword>
<dbReference type="PANTHER" id="PTHR11012">
    <property type="entry name" value="PROTEIN KINASE-LIKE DOMAIN-CONTAINING"/>
    <property type="match status" value="1"/>
</dbReference>
<sequence>MNINLADIENRILQSKDDFKNITIRNKVFKKDTQECGYICGDETHRFTLHYEKDGKNYKKSFFMKVPYKNPQYEEFKKLNIYSREVYMHTVLFPQFDLLLPNNSLHPEFYGTDGGDVLILDDLSQSDYQNEKNSQLNSKQFIVALKQLAKFHALGVKVQERQPQILNDMKNAETPPIFDLFSSPERKIQAEKQFRDIVDRVDQTFASKHPEVLFYFDQYLRQMSKDVQKSDDKLNVLNHGNIHTKNIWFAHNNVGEVVDAKFTNFRYCHYGSPITDLISFIVTSLPFEVFEQTFDELLEVYASNFNATLERLKCDQKLSVDELRGKIDLNYEYFLYFLIGVALRSKEVSDTRSDEFAPKKYVDEESYDKLSELWMSHIIKKGIFSKHEDIAIAIHTFIRTFEAENKTTVLSYDLDRTVVKPGENFCSLIVRLKFEYNNEEEITHGSVLLKIPSLSLNYDGLKETNVYNQEIFIYQKIFAEMYQGWKEQPLVPICYTISEAKILVLEDLSIQGYRLCDKLKQLDLDHCRVALATMAKHHAISLKYVQRCDEAIRAELKHPFNVTSTVRTLSQKLYAKFLRVMKPLVTDSLHHKMEALKDKLPKDAIYGRYMDDSGLNVLGHCDYWTNNILFQYNKDGHVCSAKIIDWQLSRLASPVIDLIFFFITSVRFEIFETYKDTLLDLYLDTFNKTLSGVDSDLVYTRSDLDEAFRRYKYYFWLYVGTELPFVMGQDGCFDNEVNSDSASEYYLSVAQKWVNYLEKENLM</sequence>
<dbReference type="EMBL" id="JBBCAQ010000002">
    <property type="protein sequence ID" value="KAK7605315.1"/>
    <property type="molecule type" value="Genomic_DNA"/>
</dbReference>
<evidence type="ECO:0000313" key="3">
    <source>
        <dbReference type="Proteomes" id="UP001367676"/>
    </source>
</evidence>
<accession>A0AAN9YBU7</accession>
<protein>
    <recommendedName>
        <fullName evidence="1">CHK kinase-like domain-containing protein</fullName>
    </recommendedName>
</protein>
<dbReference type="Gene3D" id="3.90.1200.10">
    <property type="match status" value="2"/>
</dbReference>
<dbReference type="PANTHER" id="PTHR11012:SF30">
    <property type="entry name" value="PROTEIN KINASE-LIKE DOMAIN-CONTAINING"/>
    <property type="match status" value="1"/>
</dbReference>
<dbReference type="Pfam" id="PF02958">
    <property type="entry name" value="EcKL"/>
    <property type="match status" value="2"/>
</dbReference>
<dbReference type="InterPro" id="IPR011009">
    <property type="entry name" value="Kinase-like_dom_sf"/>
</dbReference>
<feature type="domain" description="CHK kinase-like" evidence="1">
    <location>
        <begin position="503"/>
        <end position="692"/>
    </location>
</feature>
<reference evidence="2 3" key="1">
    <citation type="submission" date="2024-03" db="EMBL/GenBank/DDBJ databases">
        <title>Adaptation during the transition from Ophiocordyceps entomopathogen to insect associate is accompanied by gene loss and intensified selection.</title>
        <authorList>
            <person name="Ward C.M."/>
            <person name="Onetto C.A."/>
            <person name="Borneman A.R."/>
        </authorList>
    </citation>
    <scope>NUCLEOTIDE SEQUENCE [LARGE SCALE GENOMIC DNA]</scope>
    <source>
        <strain evidence="2">AWRI1</strain>
        <tissue evidence="2">Single Adult Female</tissue>
    </source>
</reference>
<dbReference type="InterPro" id="IPR004119">
    <property type="entry name" value="EcKL"/>
</dbReference>
<organism evidence="2 3">
    <name type="scientific">Parthenolecanium corni</name>
    <dbReference type="NCBI Taxonomy" id="536013"/>
    <lineage>
        <taxon>Eukaryota</taxon>
        <taxon>Metazoa</taxon>
        <taxon>Ecdysozoa</taxon>
        <taxon>Arthropoda</taxon>
        <taxon>Hexapoda</taxon>
        <taxon>Insecta</taxon>
        <taxon>Pterygota</taxon>
        <taxon>Neoptera</taxon>
        <taxon>Paraneoptera</taxon>
        <taxon>Hemiptera</taxon>
        <taxon>Sternorrhyncha</taxon>
        <taxon>Coccoidea</taxon>
        <taxon>Coccidae</taxon>
        <taxon>Parthenolecanium</taxon>
    </lineage>
</organism>
<gene>
    <name evidence="2" type="ORF">V9T40_007173</name>
</gene>
<evidence type="ECO:0000313" key="2">
    <source>
        <dbReference type="EMBL" id="KAK7605315.1"/>
    </source>
</evidence>
<proteinExistence type="predicted"/>
<name>A0AAN9YBU7_9HEMI</name>
<dbReference type="InterPro" id="IPR015897">
    <property type="entry name" value="CHK_kinase-like"/>
</dbReference>
<evidence type="ECO:0000259" key="1">
    <source>
        <dbReference type="SMART" id="SM00587"/>
    </source>
</evidence>
<dbReference type="SUPFAM" id="SSF56112">
    <property type="entry name" value="Protein kinase-like (PK-like)"/>
    <property type="match status" value="2"/>
</dbReference>
<feature type="domain" description="CHK kinase-like" evidence="1">
    <location>
        <begin position="118"/>
        <end position="311"/>
    </location>
</feature>
<dbReference type="AlphaFoldDB" id="A0AAN9YBU7"/>
<dbReference type="Proteomes" id="UP001367676">
    <property type="component" value="Unassembled WGS sequence"/>
</dbReference>
<dbReference type="SMART" id="SM00587">
    <property type="entry name" value="CHK"/>
    <property type="match status" value="2"/>
</dbReference>
<comment type="caution">
    <text evidence="2">The sequence shown here is derived from an EMBL/GenBank/DDBJ whole genome shotgun (WGS) entry which is preliminary data.</text>
</comment>